<comment type="caution">
    <text evidence="1">The sequence shown here is derived from an EMBL/GenBank/DDBJ whole genome shotgun (WGS) entry which is preliminary data.</text>
</comment>
<sequence>MEVTLHLSGQFITSIVSKRLRLKPVKPTQLFWSQTLSGKSGINIETAQTAQISAAPLKLKKKLCIGPPEVKDSAIASSNSFSCGIKRYRSDASRVYVEPCVSMIARIRPSGLEAKRAKTIIVSIIIELIPKLPYQDIHTHHPESSVQFCCVKQ</sequence>
<keyword evidence="2" id="KW-1185">Reference proteome</keyword>
<protein>
    <submittedName>
        <fullName evidence="1">Uncharacterized protein</fullName>
    </submittedName>
</protein>
<dbReference type="Proteomes" id="UP000324748">
    <property type="component" value="Unassembled WGS sequence"/>
</dbReference>
<dbReference type="AlphaFoldDB" id="A0A5B0NDD2"/>
<proteinExistence type="predicted"/>
<accession>A0A5B0NDD2</accession>
<gene>
    <name evidence="1" type="ORF">PGT21_011969</name>
</gene>
<evidence type="ECO:0000313" key="1">
    <source>
        <dbReference type="EMBL" id="KAA1086796.1"/>
    </source>
</evidence>
<evidence type="ECO:0000313" key="2">
    <source>
        <dbReference type="Proteomes" id="UP000324748"/>
    </source>
</evidence>
<reference evidence="1 2" key="1">
    <citation type="submission" date="2019-05" db="EMBL/GenBank/DDBJ databases">
        <title>Emergence of the Ug99 lineage of the wheat stem rust pathogen through somatic hybridization.</title>
        <authorList>
            <person name="Li F."/>
            <person name="Upadhyaya N.M."/>
            <person name="Sperschneider J."/>
            <person name="Matny O."/>
            <person name="Nguyen-Phuc H."/>
            <person name="Mago R."/>
            <person name="Raley C."/>
            <person name="Miller M.E."/>
            <person name="Silverstein K.A.T."/>
            <person name="Henningsen E."/>
            <person name="Hirsch C.D."/>
            <person name="Visser B."/>
            <person name="Pretorius Z.A."/>
            <person name="Steffenson B.J."/>
            <person name="Schwessinger B."/>
            <person name="Dodds P.N."/>
            <person name="Figueroa M."/>
        </authorList>
    </citation>
    <scope>NUCLEOTIDE SEQUENCE [LARGE SCALE GENOMIC DNA]</scope>
    <source>
        <strain evidence="1">21-0</strain>
    </source>
</reference>
<dbReference type="EMBL" id="VSWC01000105">
    <property type="protein sequence ID" value="KAA1086796.1"/>
    <property type="molecule type" value="Genomic_DNA"/>
</dbReference>
<name>A0A5B0NDD2_PUCGR</name>
<organism evidence="1 2">
    <name type="scientific">Puccinia graminis f. sp. tritici</name>
    <dbReference type="NCBI Taxonomy" id="56615"/>
    <lineage>
        <taxon>Eukaryota</taxon>
        <taxon>Fungi</taxon>
        <taxon>Dikarya</taxon>
        <taxon>Basidiomycota</taxon>
        <taxon>Pucciniomycotina</taxon>
        <taxon>Pucciniomycetes</taxon>
        <taxon>Pucciniales</taxon>
        <taxon>Pucciniaceae</taxon>
        <taxon>Puccinia</taxon>
    </lineage>
</organism>